<evidence type="ECO:0000313" key="6">
    <source>
        <dbReference type="EMBL" id="MEP0817285.1"/>
    </source>
</evidence>
<dbReference type="GO" id="GO:0005524">
    <property type="term" value="F:ATP binding"/>
    <property type="evidence" value="ECO:0007669"/>
    <property type="project" value="UniProtKB-KW"/>
</dbReference>
<dbReference type="PANTHER" id="PTHR42734:SF17">
    <property type="entry name" value="METAL TRANSPORT SYSTEM ATP-BINDING PROTEIN TM_0124-RELATED"/>
    <property type="match status" value="1"/>
</dbReference>
<evidence type="ECO:0000256" key="3">
    <source>
        <dbReference type="ARBA" id="ARBA00022741"/>
    </source>
</evidence>
<evidence type="ECO:0000256" key="4">
    <source>
        <dbReference type="ARBA" id="ARBA00022840"/>
    </source>
</evidence>
<comment type="similarity">
    <text evidence="1">Belongs to the ABC transporter superfamily.</text>
</comment>
<dbReference type="Pfam" id="PF00005">
    <property type="entry name" value="ABC_tran"/>
    <property type="match status" value="1"/>
</dbReference>
<organism evidence="6 7">
    <name type="scientific">Trichocoleus desertorum GB2-A4</name>
    <dbReference type="NCBI Taxonomy" id="2933944"/>
    <lineage>
        <taxon>Bacteria</taxon>
        <taxon>Bacillati</taxon>
        <taxon>Cyanobacteriota</taxon>
        <taxon>Cyanophyceae</taxon>
        <taxon>Leptolyngbyales</taxon>
        <taxon>Trichocoleusaceae</taxon>
        <taxon>Trichocoleus</taxon>
    </lineage>
</organism>
<dbReference type="InterPro" id="IPR003439">
    <property type="entry name" value="ABC_transporter-like_ATP-bd"/>
</dbReference>
<comment type="caution">
    <text evidence="6">The sequence shown here is derived from an EMBL/GenBank/DDBJ whole genome shotgun (WGS) entry which is preliminary data.</text>
</comment>
<evidence type="ECO:0000259" key="5">
    <source>
        <dbReference type="PROSITE" id="PS50893"/>
    </source>
</evidence>
<reference evidence="6 7" key="1">
    <citation type="submission" date="2022-04" db="EMBL/GenBank/DDBJ databases">
        <title>Positive selection, recombination, and allopatry shape intraspecific diversity of widespread and dominant cyanobacteria.</title>
        <authorList>
            <person name="Wei J."/>
            <person name="Shu W."/>
            <person name="Hu C."/>
        </authorList>
    </citation>
    <scope>NUCLEOTIDE SEQUENCE [LARGE SCALE GENOMIC DNA]</scope>
    <source>
        <strain evidence="6 7">GB2-A4</strain>
    </source>
</reference>
<name>A0ABV0J676_9CYAN</name>
<proteinExistence type="inferred from homology"/>
<sequence>MNSDQPHFDFEQQYHPELSPAEGNWSSPILQIEHLMVYQGQHPAVQDVSFELQPGTDTAVVGPNGAGKSTLIQAILGLLPRKQGTIQIFGRPLSRLGNLRHQIGYVPQNFVFDRSFPISVHELVGLGWVDLQTPASPTATPIETWLRSLQTLAIRGDRHQRRQSAIAQALQRVDAYHLRHRPIGTLSTGQLKRVLLAYCLVMPRKLLVLDEAFAGVDAQGEADFYALLHQLKQEQQWTVLQVSHDLDMVSRHCDRVLCVNQRLICHGQPEIALSPQNLLAAYGPAFSRYQHNH</sequence>
<dbReference type="CDD" id="cd03235">
    <property type="entry name" value="ABC_Metallic_Cations"/>
    <property type="match status" value="1"/>
</dbReference>
<dbReference type="SMART" id="SM00382">
    <property type="entry name" value="AAA"/>
    <property type="match status" value="1"/>
</dbReference>
<keyword evidence="4 6" id="KW-0067">ATP-binding</keyword>
<keyword evidence="7" id="KW-1185">Reference proteome</keyword>
<evidence type="ECO:0000313" key="7">
    <source>
        <dbReference type="Proteomes" id="UP001464891"/>
    </source>
</evidence>
<dbReference type="InterPro" id="IPR003593">
    <property type="entry name" value="AAA+_ATPase"/>
</dbReference>
<dbReference type="Proteomes" id="UP001464891">
    <property type="component" value="Unassembled WGS sequence"/>
</dbReference>
<dbReference type="PANTHER" id="PTHR42734">
    <property type="entry name" value="METAL TRANSPORT SYSTEM ATP-BINDING PROTEIN TM_0124-RELATED"/>
    <property type="match status" value="1"/>
</dbReference>
<keyword evidence="3" id="KW-0547">Nucleotide-binding</keyword>
<dbReference type="InterPro" id="IPR027417">
    <property type="entry name" value="P-loop_NTPase"/>
</dbReference>
<dbReference type="Gene3D" id="3.40.50.300">
    <property type="entry name" value="P-loop containing nucleotide triphosphate hydrolases"/>
    <property type="match status" value="1"/>
</dbReference>
<dbReference type="EMBL" id="JAMPKM010000004">
    <property type="protein sequence ID" value="MEP0817285.1"/>
    <property type="molecule type" value="Genomic_DNA"/>
</dbReference>
<protein>
    <submittedName>
        <fullName evidence="6">Metal ABC transporter ATP-binding protein</fullName>
    </submittedName>
</protein>
<evidence type="ECO:0000256" key="2">
    <source>
        <dbReference type="ARBA" id="ARBA00022448"/>
    </source>
</evidence>
<evidence type="ECO:0000256" key="1">
    <source>
        <dbReference type="ARBA" id="ARBA00005417"/>
    </source>
</evidence>
<feature type="domain" description="ABC transporter" evidence="5">
    <location>
        <begin position="30"/>
        <end position="286"/>
    </location>
</feature>
<keyword evidence="2" id="KW-0813">Transport</keyword>
<dbReference type="SUPFAM" id="SSF52540">
    <property type="entry name" value="P-loop containing nucleoside triphosphate hydrolases"/>
    <property type="match status" value="1"/>
</dbReference>
<dbReference type="RefSeq" id="WP_190438174.1">
    <property type="nucleotide sequence ID" value="NZ_JAMPKM010000004.1"/>
</dbReference>
<gene>
    <name evidence="6" type="ORF">NC998_09265</name>
</gene>
<accession>A0ABV0J676</accession>
<dbReference type="InterPro" id="IPR050153">
    <property type="entry name" value="Metal_Ion_Import_ABC"/>
</dbReference>
<dbReference type="PROSITE" id="PS50893">
    <property type="entry name" value="ABC_TRANSPORTER_2"/>
    <property type="match status" value="1"/>
</dbReference>